<keyword evidence="11" id="KW-1185">Reference proteome</keyword>
<feature type="domain" description="Longin" evidence="9">
    <location>
        <begin position="8"/>
        <end position="131"/>
    </location>
</feature>
<evidence type="ECO:0000259" key="9">
    <source>
        <dbReference type="PROSITE" id="PS50859"/>
    </source>
</evidence>
<evidence type="ECO:0000313" key="10">
    <source>
        <dbReference type="EMBL" id="CAI9177416.1"/>
    </source>
</evidence>
<proteinExistence type="inferred from homology"/>
<keyword evidence="3" id="KW-0653">Protein transport</keyword>
<dbReference type="SUPFAM" id="SSF64356">
    <property type="entry name" value="SNARE-like"/>
    <property type="match status" value="1"/>
</dbReference>
<dbReference type="PROSITE" id="PS50859">
    <property type="entry name" value="LONGIN"/>
    <property type="match status" value="1"/>
</dbReference>
<evidence type="ECO:0000256" key="6">
    <source>
        <dbReference type="ARBA" id="ARBA00023288"/>
    </source>
</evidence>
<dbReference type="Proteomes" id="UP001176941">
    <property type="component" value="Chromosome 7"/>
</dbReference>
<dbReference type="CDD" id="cd14824">
    <property type="entry name" value="Longin"/>
    <property type="match status" value="1"/>
</dbReference>
<keyword evidence="5" id="KW-0564">Palmitate</keyword>
<evidence type="ECO:0000256" key="2">
    <source>
        <dbReference type="ARBA" id="ARBA00022481"/>
    </source>
</evidence>
<evidence type="ECO:0000313" key="11">
    <source>
        <dbReference type="Proteomes" id="UP001176941"/>
    </source>
</evidence>
<comment type="subcellular location">
    <subcellularLocation>
        <location evidence="8">Endomembrane system</location>
        <topology evidence="8">Lipid-anchor</topology>
        <orientation evidence="8">Cytoplasmic side</orientation>
    </subcellularLocation>
</comment>
<dbReference type="EMBL" id="OX459943">
    <property type="protein sequence ID" value="CAI9177416.1"/>
    <property type="molecule type" value="Genomic_DNA"/>
</dbReference>
<comment type="similarity">
    <text evidence="1">Belongs to the synaptobrevin family.</text>
</comment>
<organism evidence="10 11">
    <name type="scientific">Rangifer tarandus platyrhynchus</name>
    <name type="common">Svalbard reindeer</name>
    <dbReference type="NCBI Taxonomy" id="3082113"/>
    <lineage>
        <taxon>Eukaryota</taxon>
        <taxon>Metazoa</taxon>
        <taxon>Chordata</taxon>
        <taxon>Craniata</taxon>
        <taxon>Vertebrata</taxon>
        <taxon>Euteleostomi</taxon>
        <taxon>Mammalia</taxon>
        <taxon>Eutheria</taxon>
        <taxon>Laurasiatheria</taxon>
        <taxon>Artiodactyla</taxon>
        <taxon>Ruminantia</taxon>
        <taxon>Pecora</taxon>
        <taxon>Cervidae</taxon>
        <taxon>Odocoileinae</taxon>
        <taxon>Rangifer</taxon>
    </lineage>
</organism>
<dbReference type="PANTHER" id="PTHR45806">
    <property type="entry name" value="SYNAPTOBREVIN HOMOLOG YKT6"/>
    <property type="match status" value="1"/>
</dbReference>
<name>A0ABN8ZXA9_RANTA</name>
<keyword evidence="6" id="KW-0449">Lipoprotein</keyword>
<dbReference type="PANTHER" id="PTHR45806:SF1">
    <property type="entry name" value="SYNAPTOBREVIN HOMOLOG YKT6"/>
    <property type="match status" value="1"/>
</dbReference>
<evidence type="ECO:0000256" key="7">
    <source>
        <dbReference type="ARBA" id="ARBA00023289"/>
    </source>
</evidence>
<dbReference type="SMART" id="SM01270">
    <property type="entry name" value="Longin"/>
    <property type="match status" value="1"/>
</dbReference>
<dbReference type="Gene3D" id="3.30.450.50">
    <property type="entry name" value="Longin domain"/>
    <property type="match status" value="1"/>
</dbReference>
<reference evidence="10" key="1">
    <citation type="submission" date="2023-04" db="EMBL/GenBank/DDBJ databases">
        <authorList>
            <consortium name="ELIXIR-Norway"/>
        </authorList>
    </citation>
    <scope>NUCLEOTIDE SEQUENCE [LARGE SCALE GENOMIC DNA]</scope>
</reference>
<evidence type="ECO:0000256" key="4">
    <source>
        <dbReference type="ARBA" id="ARBA00023136"/>
    </source>
</evidence>
<keyword evidence="3" id="KW-0813">Transport</keyword>
<gene>
    <name evidence="10" type="ORF">MRATA1EN1_LOCUS26378</name>
</gene>
<sequence length="159" mass="17929">MKRYSLSVLYKGESKTVLLKAAYDVSSFSFFQRSSVQEFMTFTSPLIVECSGKGSRASVKEQEHLCHVYVRNDSLAGVVIADSEYPSRLALSLLEKVLDEFSKQVDRVDWPTGSPDTIQHTGLDSHLSRYQNPREADPMTKSKAFYKTARKQNSCCAIM</sequence>
<keyword evidence="4" id="KW-0472">Membrane</keyword>
<dbReference type="Gene3D" id="1.20.5.110">
    <property type="match status" value="1"/>
</dbReference>
<evidence type="ECO:0000256" key="5">
    <source>
        <dbReference type="ARBA" id="ARBA00023139"/>
    </source>
</evidence>
<accession>A0ABN8ZXA9</accession>
<dbReference type="InterPro" id="IPR010908">
    <property type="entry name" value="Longin_dom"/>
</dbReference>
<evidence type="ECO:0000256" key="3">
    <source>
        <dbReference type="ARBA" id="ARBA00022927"/>
    </source>
</evidence>
<dbReference type="InterPro" id="IPR011012">
    <property type="entry name" value="Longin-like_dom_sf"/>
</dbReference>
<keyword evidence="7" id="KW-0636">Prenylation</keyword>
<dbReference type="Pfam" id="PF13774">
    <property type="entry name" value="Longin"/>
    <property type="match status" value="1"/>
</dbReference>
<keyword evidence="2" id="KW-0488">Methylation</keyword>
<protein>
    <recommendedName>
        <fullName evidence="9">Longin domain-containing protein</fullName>
    </recommendedName>
</protein>
<evidence type="ECO:0000256" key="1">
    <source>
        <dbReference type="ARBA" id="ARBA00008025"/>
    </source>
</evidence>
<evidence type="ECO:0000256" key="8">
    <source>
        <dbReference type="ARBA" id="ARBA00046278"/>
    </source>
</evidence>